<feature type="transmembrane region" description="Helical" evidence="1">
    <location>
        <begin position="36"/>
        <end position="56"/>
    </location>
</feature>
<proteinExistence type="predicted"/>
<keyword evidence="1" id="KW-0812">Transmembrane</keyword>
<evidence type="ECO:0000313" key="3">
    <source>
        <dbReference type="Proteomes" id="UP000887043"/>
    </source>
</evidence>
<gene>
    <name evidence="2" type="ORF">PRRU23_08120</name>
</gene>
<keyword evidence="1" id="KW-1133">Transmembrane helix</keyword>
<dbReference type="EMBL" id="BPTR01000001">
    <property type="protein sequence ID" value="GJG27112.1"/>
    <property type="molecule type" value="Genomic_DNA"/>
</dbReference>
<comment type="caution">
    <text evidence="2">The sequence shown here is derived from an EMBL/GenBank/DDBJ whole genome shotgun (WGS) entry which is preliminary data.</text>
</comment>
<feature type="transmembrane region" description="Helical" evidence="1">
    <location>
        <begin position="6"/>
        <end position="24"/>
    </location>
</feature>
<keyword evidence="1" id="KW-0472">Membrane</keyword>
<protein>
    <submittedName>
        <fullName evidence="2">Uncharacterized protein</fullName>
    </submittedName>
</protein>
<name>A0AA37MKP6_SEGBR</name>
<sequence length="65" mass="7379">MIVLGIIIYILLGLAYTVIINYCIAHFTWAQNLVQVLFFPICLLILIAGLLLSATFGRGNTRYRY</sequence>
<accession>A0AA37MKP6</accession>
<organism evidence="2 3">
    <name type="scientific">Segatella bryantii</name>
    <name type="common">Prevotella bryantii</name>
    <dbReference type="NCBI Taxonomy" id="77095"/>
    <lineage>
        <taxon>Bacteria</taxon>
        <taxon>Pseudomonadati</taxon>
        <taxon>Bacteroidota</taxon>
        <taxon>Bacteroidia</taxon>
        <taxon>Bacteroidales</taxon>
        <taxon>Prevotellaceae</taxon>
        <taxon>Segatella</taxon>
    </lineage>
</organism>
<dbReference type="AlphaFoldDB" id="A0AA37MKP6"/>
<dbReference type="Proteomes" id="UP000887043">
    <property type="component" value="Unassembled WGS sequence"/>
</dbReference>
<evidence type="ECO:0000313" key="2">
    <source>
        <dbReference type="EMBL" id="GJG27112.1"/>
    </source>
</evidence>
<reference evidence="2" key="1">
    <citation type="submission" date="2021-08" db="EMBL/GenBank/DDBJ databases">
        <title>Prevotella lacticifex sp. nov., isolated from rumen of cow.</title>
        <authorList>
            <person name="Shinkai T."/>
            <person name="Ikeyama N."/>
            <person name="Kumagai M."/>
            <person name="Ohmori H."/>
            <person name="Sakamoto M."/>
            <person name="Ohkuma M."/>
            <person name="Mitsumori M."/>
        </authorList>
    </citation>
    <scope>NUCLEOTIDE SEQUENCE</scope>
    <source>
        <strain evidence="2">DSM 11371</strain>
    </source>
</reference>
<evidence type="ECO:0000256" key="1">
    <source>
        <dbReference type="SAM" id="Phobius"/>
    </source>
</evidence>